<dbReference type="STRING" id="56408.A0A1E5R2H2"/>
<sequence length="88" mass="9945">MSTPQLTPESIIAKLQKEVPEYHNSIVNDISNGCGQNFEIVVISDCFKGKNKLMRCRTINKILKDEIAAIHAFSCKCFTTEEWAKIVI</sequence>
<evidence type="ECO:0000313" key="2">
    <source>
        <dbReference type="EMBL" id="OEJ80763.1"/>
    </source>
</evidence>
<dbReference type="InterPro" id="IPR002634">
    <property type="entry name" value="BolA"/>
</dbReference>
<dbReference type="PANTHER" id="PTHR12735">
    <property type="entry name" value="BOLA-LIKE PROTEIN-RELATED"/>
    <property type="match status" value="1"/>
</dbReference>
<evidence type="ECO:0000313" key="3">
    <source>
        <dbReference type="Proteomes" id="UP000095728"/>
    </source>
</evidence>
<dbReference type="SUPFAM" id="SSF82657">
    <property type="entry name" value="BolA-like"/>
    <property type="match status" value="1"/>
</dbReference>
<gene>
    <name evidence="2" type="ORF">AWRI3579_g4337</name>
</gene>
<dbReference type="PANTHER" id="PTHR12735:SF27">
    <property type="entry name" value="BOLA-LIKE PROTEIN 2"/>
    <property type="match status" value="1"/>
</dbReference>
<dbReference type="InterPro" id="IPR036065">
    <property type="entry name" value="BolA-like_sf"/>
</dbReference>
<dbReference type="AlphaFoldDB" id="A0A1E5R2H2"/>
<dbReference type="PIRSF" id="PIRSF003113">
    <property type="entry name" value="BolA"/>
    <property type="match status" value="1"/>
</dbReference>
<dbReference type="Proteomes" id="UP000095728">
    <property type="component" value="Unassembled WGS sequence"/>
</dbReference>
<dbReference type="Gene3D" id="3.10.20.90">
    <property type="entry name" value="Phosphatidylinositol 3-kinase Catalytic Subunit, Chain A, domain 1"/>
    <property type="match status" value="1"/>
</dbReference>
<protein>
    <submittedName>
        <fullName evidence="2">Fe repressor of activation 2</fullName>
    </submittedName>
</protein>
<dbReference type="EMBL" id="LPNM01000011">
    <property type="protein sequence ID" value="OEJ80763.1"/>
    <property type="molecule type" value="Genomic_DNA"/>
</dbReference>
<organism evidence="2 3">
    <name type="scientific">Hanseniaspora osmophila</name>
    <dbReference type="NCBI Taxonomy" id="56408"/>
    <lineage>
        <taxon>Eukaryota</taxon>
        <taxon>Fungi</taxon>
        <taxon>Dikarya</taxon>
        <taxon>Ascomycota</taxon>
        <taxon>Saccharomycotina</taxon>
        <taxon>Saccharomycetes</taxon>
        <taxon>Saccharomycodales</taxon>
        <taxon>Saccharomycodaceae</taxon>
        <taxon>Hanseniaspora</taxon>
    </lineage>
</organism>
<name>A0A1E5R2H2_9ASCO</name>
<dbReference type="GO" id="GO:0051604">
    <property type="term" value="P:protein maturation"/>
    <property type="evidence" value="ECO:0007669"/>
    <property type="project" value="InterPro"/>
</dbReference>
<proteinExistence type="inferred from homology"/>
<dbReference type="InterPro" id="IPR045115">
    <property type="entry name" value="BOL2"/>
</dbReference>
<dbReference type="GO" id="GO:0006879">
    <property type="term" value="P:intracellular iron ion homeostasis"/>
    <property type="evidence" value="ECO:0007669"/>
    <property type="project" value="InterPro"/>
</dbReference>
<dbReference type="GO" id="GO:0005829">
    <property type="term" value="C:cytosol"/>
    <property type="evidence" value="ECO:0007669"/>
    <property type="project" value="TreeGrafter"/>
</dbReference>
<dbReference type="GO" id="GO:0005634">
    <property type="term" value="C:nucleus"/>
    <property type="evidence" value="ECO:0007669"/>
    <property type="project" value="TreeGrafter"/>
</dbReference>
<comment type="caution">
    <text evidence="2">The sequence shown here is derived from an EMBL/GenBank/DDBJ whole genome shotgun (WGS) entry which is preliminary data.</text>
</comment>
<dbReference type="Pfam" id="PF01722">
    <property type="entry name" value="BolA"/>
    <property type="match status" value="1"/>
</dbReference>
<dbReference type="GO" id="GO:0051537">
    <property type="term" value="F:2 iron, 2 sulfur cluster binding"/>
    <property type="evidence" value="ECO:0007669"/>
    <property type="project" value="InterPro"/>
</dbReference>
<dbReference type="OrthoDB" id="4983at2759"/>
<keyword evidence="3" id="KW-1185">Reference proteome</keyword>
<evidence type="ECO:0000256" key="1">
    <source>
        <dbReference type="RuleBase" id="RU003860"/>
    </source>
</evidence>
<reference evidence="3" key="1">
    <citation type="journal article" date="2016" name="Genome Announc.">
        <title>Genome sequences of three species of Hanseniaspora isolated from spontaneous wine fermentations.</title>
        <authorList>
            <person name="Sternes P.R."/>
            <person name="Lee D."/>
            <person name="Kutyna D.R."/>
            <person name="Borneman A.R."/>
        </authorList>
    </citation>
    <scope>NUCLEOTIDE SEQUENCE [LARGE SCALE GENOMIC DNA]</scope>
    <source>
        <strain evidence="3">AWRI3579</strain>
    </source>
</reference>
<dbReference type="InParanoid" id="A0A1E5R2H2"/>
<accession>A0A1E5R2H2</accession>
<comment type="similarity">
    <text evidence="1">Belongs to the BolA/IbaG family.</text>
</comment>
<dbReference type="FunCoup" id="A0A1E5R2H2">
    <property type="interactions" value="288"/>
</dbReference>